<comment type="caution">
    <text evidence="2">The sequence shown here is derived from an EMBL/GenBank/DDBJ whole genome shotgun (WGS) entry which is preliminary data.</text>
</comment>
<evidence type="ECO:0000313" key="3">
    <source>
        <dbReference type="Proteomes" id="UP000247099"/>
    </source>
</evidence>
<gene>
    <name evidence="2" type="ORF">DDZ13_05905</name>
</gene>
<evidence type="ECO:0000313" key="2">
    <source>
        <dbReference type="EMBL" id="PXA04703.1"/>
    </source>
</evidence>
<proteinExistence type="predicted"/>
<dbReference type="InterPro" id="IPR005835">
    <property type="entry name" value="NTP_transferase_dom"/>
</dbReference>
<protein>
    <submittedName>
        <fullName evidence="2">Nucleotidyltransferase</fullName>
    </submittedName>
</protein>
<dbReference type="InterPro" id="IPR029044">
    <property type="entry name" value="Nucleotide-diphossugar_trans"/>
</dbReference>
<dbReference type="Pfam" id="PF00483">
    <property type="entry name" value="NTP_transferase"/>
    <property type="match status" value="1"/>
</dbReference>
<dbReference type="InParanoid" id="A0A317ZKE6"/>
<dbReference type="SUPFAM" id="SSF53448">
    <property type="entry name" value="Nucleotide-diphospho-sugar transferases"/>
    <property type="match status" value="1"/>
</dbReference>
<accession>A0A317ZKE6</accession>
<dbReference type="RefSeq" id="WP_110130509.1">
    <property type="nucleotide sequence ID" value="NZ_QHJQ01000003.1"/>
</dbReference>
<organism evidence="2 3">
    <name type="scientific">Coraliomargarita sinensis</name>
    <dbReference type="NCBI Taxonomy" id="2174842"/>
    <lineage>
        <taxon>Bacteria</taxon>
        <taxon>Pseudomonadati</taxon>
        <taxon>Verrucomicrobiota</taxon>
        <taxon>Opitutia</taxon>
        <taxon>Puniceicoccales</taxon>
        <taxon>Coraliomargaritaceae</taxon>
        <taxon>Coraliomargarita</taxon>
    </lineage>
</organism>
<dbReference type="OrthoDB" id="9779926at2"/>
<keyword evidence="2" id="KW-0808">Transferase</keyword>
<name>A0A317ZKE6_9BACT</name>
<keyword evidence="3" id="KW-1185">Reference proteome</keyword>
<reference evidence="2 3" key="1">
    <citation type="submission" date="2018-05" db="EMBL/GenBank/DDBJ databases">
        <title>Coraliomargarita sinensis sp. nov., isolated from a marine solar saltern.</title>
        <authorList>
            <person name="Zhou L.Y."/>
        </authorList>
    </citation>
    <scope>NUCLEOTIDE SEQUENCE [LARGE SCALE GENOMIC DNA]</scope>
    <source>
        <strain evidence="2 3">WN38</strain>
    </source>
</reference>
<dbReference type="AlphaFoldDB" id="A0A317ZKE6"/>
<dbReference type="EMBL" id="QHJQ01000003">
    <property type="protein sequence ID" value="PXA04703.1"/>
    <property type="molecule type" value="Genomic_DNA"/>
</dbReference>
<sequence>MQPALLLLAAGMGSRYGGLKQLDAMGPSGQTMIDYAVIDAIRAGFGKIVFVIRKDFEAEFRETIGQRYEKRIAVEYAFQDLHDLPAGQSVPEGRTKPWGTAHAVRAARNVISEPFAVINADDFYGAEAYRQMAGHLRGIAGTEALSASMVGYVLKNTLSPHGTVNRGICRLDDGKLQAVEEFIAIGIDEDGTLRGEGRDGQRVKLDEDVIVSMNFWGFSPSLFEPLEEGFAQFLASRGSEMKSEYYLPTLVDQLIRDGQTECPVLRTDSPWFGVTYPEDKVRVVESIAKLTEQGVYEA</sequence>
<dbReference type="GO" id="GO:0016740">
    <property type="term" value="F:transferase activity"/>
    <property type="evidence" value="ECO:0007669"/>
    <property type="project" value="UniProtKB-KW"/>
</dbReference>
<evidence type="ECO:0000259" key="1">
    <source>
        <dbReference type="Pfam" id="PF00483"/>
    </source>
</evidence>
<dbReference type="Gene3D" id="3.90.550.10">
    <property type="entry name" value="Spore Coat Polysaccharide Biosynthesis Protein SpsA, Chain A"/>
    <property type="match status" value="1"/>
</dbReference>
<dbReference type="Proteomes" id="UP000247099">
    <property type="component" value="Unassembled WGS sequence"/>
</dbReference>
<feature type="domain" description="Nucleotidyl transferase" evidence="1">
    <location>
        <begin position="7"/>
        <end position="137"/>
    </location>
</feature>